<proteinExistence type="predicted"/>
<name>A0A7I8VF06_9ANNE</name>
<sequence>MPNGSELKAHKVPLNESRLDNCDQDATRESIHIMGFIPVDVELTKGRATGGVIPAIEMAVRDINLRQVGKINKK</sequence>
<evidence type="ECO:0000313" key="1">
    <source>
        <dbReference type="EMBL" id="CAD5114767.1"/>
    </source>
</evidence>
<organism evidence="1 2">
    <name type="scientific">Dimorphilus gyrociliatus</name>
    <dbReference type="NCBI Taxonomy" id="2664684"/>
    <lineage>
        <taxon>Eukaryota</taxon>
        <taxon>Metazoa</taxon>
        <taxon>Spiralia</taxon>
        <taxon>Lophotrochozoa</taxon>
        <taxon>Annelida</taxon>
        <taxon>Polychaeta</taxon>
        <taxon>Polychaeta incertae sedis</taxon>
        <taxon>Dinophilidae</taxon>
        <taxon>Dimorphilus</taxon>
    </lineage>
</organism>
<keyword evidence="2" id="KW-1185">Reference proteome</keyword>
<protein>
    <submittedName>
        <fullName evidence="1">DgyrCDS3811</fullName>
    </submittedName>
</protein>
<accession>A0A7I8VF06</accession>
<dbReference type="AlphaFoldDB" id="A0A7I8VF06"/>
<reference evidence="1 2" key="1">
    <citation type="submission" date="2020-08" db="EMBL/GenBank/DDBJ databases">
        <authorList>
            <person name="Hejnol A."/>
        </authorList>
    </citation>
    <scope>NUCLEOTIDE SEQUENCE [LARGE SCALE GENOMIC DNA]</scope>
</reference>
<gene>
    <name evidence="1" type="ORF">DGYR_LOCUS3587</name>
</gene>
<evidence type="ECO:0000313" key="2">
    <source>
        <dbReference type="Proteomes" id="UP000549394"/>
    </source>
</evidence>
<comment type="caution">
    <text evidence="1">The sequence shown here is derived from an EMBL/GenBank/DDBJ whole genome shotgun (WGS) entry which is preliminary data.</text>
</comment>
<dbReference type="Proteomes" id="UP000549394">
    <property type="component" value="Unassembled WGS sequence"/>
</dbReference>
<dbReference type="EMBL" id="CAJFCJ010000005">
    <property type="protein sequence ID" value="CAD5114767.1"/>
    <property type="molecule type" value="Genomic_DNA"/>
</dbReference>